<proteinExistence type="predicted"/>
<organism evidence="2 3">
    <name type="scientific">Trematosphaeria pertusa</name>
    <dbReference type="NCBI Taxonomy" id="390896"/>
    <lineage>
        <taxon>Eukaryota</taxon>
        <taxon>Fungi</taxon>
        <taxon>Dikarya</taxon>
        <taxon>Ascomycota</taxon>
        <taxon>Pezizomycotina</taxon>
        <taxon>Dothideomycetes</taxon>
        <taxon>Pleosporomycetidae</taxon>
        <taxon>Pleosporales</taxon>
        <taxon>Massarineae</taxon>
        <taxon>Trematosphaeriaceae</taxon>
        <taxon>Trematosphaeria</taxon>
    </lineage>
</organism>
<dbReference type="RefSeq" id="XP_033680383.1">
    <property type="nucleotide sequence ID" value="XM_033827048.1"/>
</dbReference>
<keyword evidence="3" id="KW-1185">Reference proteome</keyword>
<evidence type="ECO:0000313" key="2">
    <source>
        <dbReference type="EMBL" id="KAF2245379.1"/>
    </source>
</evidence>
<feature type="compositionally biased region" description="Low complexity" evidence="1">
    <location>
        <begin position="498"/>
        <end position="510"/>
    </location>
</feature>
<dbReference type="Proteomes" id="UP000800094">
    <property type="component" value="Unassembled WGS sequence"/>
</dbReference>
<feature type="compositionally biased region" description="Basic and acidic residues" evidence="1">
    <location>
        <begin position="368"/>
        <end position="377"/>
    </location>
</feature>
<feature type="compositionally biased region" description="Basic and acidic residues" evidence="1">
    <location>
        <begin position="396"/>
        <end position="410"/>
    </location>
</feature>
<sequence>MSLFFNTRQRQGVADVIDALQRLEDDPEQLSLQRAHRYSDPPPAYPSSGETTQPPSPAEASVDESALRGRRNAALLRSVPYEQFESQMTRERERIIYQLDEARYGRRQTLPVDRTVDLIDNARNNVRARWVEQGIWIWYNEGAPAWEPDTLRWGHEKETEPQLPPEPAPEPEAKPIRNIFVGWGREETNTVTEESERASALDVTETPAAISERDTLASRPYHQFLFQVSKEREWIKDELQFKPATGMIDLDAMAYESVKKIWIEDEIWNPTWGELPGMTWTHEDLFEKLRSTSRPQHDAANKDEQNPRLPSPGFLKPGATPSVYNNGTYHNNLSSVLEEVDASNGVIARVRGKAKRTKGTARQPAVKENPRSAEETAGRVLWSVRSSKLTKPSTSRKPEFGDVNLRRGGEKASTQRPIRTRHQRQLRAPTENAPSQSPSTGALNYTEQGRPAVEDHLPVTTGAPRRSERIAARRQHTPIERERKMAASSTGNSEGRSRSTPRATSTRPNSNRIRKRQRSSKRGTHARGQPIS</sequence>
<evidence type="ECO:0000313" key="3">
    <source>
        <dbReference type="Proteomes" id="UP000800094"/>
    </source>
</evidence>
<feature type="compositionally biased region" description="Polar residues" evidence="1">
    <location>
        <begin position="384"/>
        <end position="395"/>
    </location>
</feature>
<dbReference type="GeneID" id="54580378"/>
<evidence type="ECO:0000256" key="1">
    <source>
        <dbReference type="SAM" id="MobiDB-lite"/>
    </source>
</evidence>
<dbReference type="OrthoDB" id="3946172at2759"/>
<feature type="compositionally biased region" description="Polar residues" evidence="1">
    <location>
        <begin position="432"/>
        <end position="447"/>
    </location>
</feature>
<gene>
    <name evidence="2" type="ORF">BU26DRAFT_508049</name>
</gene>
<feature type="compositionally biased region" description="Basic and acidic residues" evidence="1">
    <location>
        <begin position="293"/>
        <end position="306"/>
    </location>
</feature>
<feature type="region of interest" description="Disordered" evidence="1">
    <location>
        <begin position="293"/>
        <end position="326"/>
    </location>
</feature>
<dbReference type="EMBL" id="ML987200">
    <property type="protein sequence ID" value="KAF2245379.1"/>
    <property type="molecule type" value="Genomic_DNA"/>
</dbReference>
<accession>A0A6A6I574</accession>
<protein>
    <submittedName>
        <fullName evidence="2">Uncharacterized protein</fullName>
    </submittedName>
</protein>
<dbReference type="AlphaFoldDB" id="A0A6A6I574"/>
<feature type="region of interest" description="Disordered" evidence="1">
    <location>
        <begin position="29"/>
        <end position="64"/>
    </location>
</feature>
<name>A0A6A6I574_9PLEO</name>
<feature type="compositionally biased region" description="Basic residues" evidence="1">
    <location>
        <begin position="512"/>
        <end position="525"/>
    </location>
</feature>
<feature type="region of interest" description="Disordered" evidence="1">
    <location>
        <begin position="351"/>
        <end position="532"/>
    </location>
</feature>
<feature type="compositionally biased region" description="Basic and acidic residues" evidence="1">
    <location>
        <begin position="465"/>
        <end position="485"/>
    </location>
</feature>
<reference evidence="2" key="1">
    <citation type="journal article" date="2020" name="Stud. Mycol.">
        <title>101 Dothideomycetes genomes: a test case for predicting lifestyles and emergence of pathogens.</title>
        <authorList>
            <person name="Haridas S."/>
            <person name="Albert R."/>
            <person name="Binder M."/>
            <person name="Bloem J."/>
            <person name="Labutti K."/>
            <person name="Salamov A."/>
            <person name="Andreopoulos B."/>
            <person name="Baker S."/>
            <person name="Barry K."/>
            <person name="Bills G."/>
            <person name="Bluhm B."/>
            <person name="Cannon C."/>
            <person name="Castanera R."/>
            <person name="Culley D."/>
            <person name="Daum C."/>
            <person name="Ezra D."/>
            <person name="Gonzalez J."/>
            <person name="Henrissat B."/>
            <person name="Kuo A."/>
            <person name="Liang C."/>
            <person name="Lipzen A."/>
            <person name="Lutzoni F."/>
            <person name="Magnuson J."/>
            <person name="Mondo S."/>
            <person name="Nolan M."/>
            <person name="Ohm R."/>
            <person name="Pangilinan J."/>
            <person name="Park H.-J."/>
            <person name="Ramirez L."/>
            <person name="Alfaro M."/>
            <person name="Sun H."/>
            <person name="Tritt A."/>
            <person name="Yoshinaga Y."/>
            <person name="Zwiers L.-H."/>
            <person name="Turgeon B."/>
            <person name="Goodwin S."/>
            <person name="Spatafora J."/>
            <person name="Crous P."/>
            <person name="Grigoriev I."/>
        </authorList>
    </citation>
    <scope>NUCLEOTIDE SEQUENCE</scope>
    <source>
        <strain evidence="2">CBS 122368</strain>
    </source>
</reference>